<dbReference type="EMBL" id="JBHSQE010000003">
    <property type="protein sequence ID" value="MFC6146177.1"/>
    <property type="molecule type" value="Genomic_DNA"/>
</dbReference>
<evidence type="ECO:0000256" key="1">
    <source>
        <dbReference type="SAM" id="MobiDB-lite"/>
    </source>
</evidence>
<evidence type="ECO:0000313" key="3">
    <source>
        <dbReference type="Proteomes" id="UP001596244"/>
    </source>
</evidence>
<dbReference type="Proteomes" id="UP001596244">
    <property type="component" value="Unassembled WGS sequence"/>
</dbReference>
<organism evidence="2 3">
    <name type="scientific">Corynebacterium nasicanis</name>
    <dbReference type="NCBI Taxonomy" id="1448267"/>
    <lineage>
        <taxon>Bacteria</taxon>
        <taxon>Bacillati</taxon>
        <taxon>Actinomycetota</taxon>
        <taxon>Actinomycetes</taxon>
        <taxon>Mycobacteriales</taxon>
        <taxon>Corynebacteriaceae</taxon>
        <taxon>Corynebacterium</taxon>
    </lineage>
</organism>
<dbReference type="RefSeq" id="WP_377000519.1">
    <property type="nucleotide sequence ID" value="NZ_JBHSQE010000003.1"/>
</dbReference>
<accession>A0ABW1QBP3</accession>
<protein>
    <recommendedName>
        <fullName evidence="4">DUF222 domain-containing protein</fullName>
    </recommendedName>
</protein>
<evidence type="ECO:0008006" key="4">
    <source>
        <dbReference type="Google" id="ProtNLM"/>
    </source>
</evidence>
<evidence type="ECO:0000313" key="2">
    <source>
        <dbReference type="EMBL" id="MFC6146177.1"/>
    </source>
</evidence>
<proteinExistence type="predicted"/>
<name>A0ABW1QBP3_9CORY</name>
<reference evidence="3" key="1">
    <citation type="journal article" date="2019" name="Int. J. Syst. Evol. Microbiol.">
        <title>The Global Catalogue of Microorganisms (GCM) 10K type strain sequencing project: providing services to taxonomists for standard genome sequencing and annotation.</title>
        <authorList>
            <consortium name="The Broad Institute Genomics Platform"/>
            <consortium name="The Broad Institute Genome Sequencing Center for Infectious Disease"/>
            <person name="Wu L."/>
            <person name="Ma J."/>
        </authorList>
    </citation>
    <scope>NUCLEOTIDE SEQUENCE [LARGE SCALE GENOMIC DNA]</scope>
    <source>
        <strain evidence="3">CCUG 51943</strain>
    </source>
</reference>
<feature type="region of interest" description="Disordered" evidence="1">
    <location>
        <begin position="240"/>
        <end position="276"/>
    </location>
</feature>
<comment type="caution">
    <text evidence="2">The sequence shown here is derived from an EMBL/GenBank/DDBJ whole genome shotgun (WGS) entry which is preliminary data.</text>
</comment>
<sequence length="276" mass="31007">MLAIITDRTDTDLTTDISDSHTQLTCHKARFILSTAEFERRELARRHGAPTTATWLKRTFGLSRATAYEYLGVGRKLQHFPQLAQAFLDAEFSYSVVRLLLRHMTDENVEELIDLARKHPLTELLELFAGQDQPNSKPTSNKISMVVDPESGDMRFWGRLDPERGAEFIAALKDSPLSEFITFDAAEEDVPDDRAEAEELNEEADFELAREEPMPGSRSRFKIGMPETISTSFMELINTVRGRPTKRARVTETSSRSLSPEAPVTSVARQEGASGT</sequence>
<keyword evidence="3" id="KW-1185">Reference proteome</keyword>
<gene>
    <name evidence="2" type="ORF">ACFPUZ_05085</name>
</gene>